<proteinExistence type="predicted"/>
<evidence type="ECO:0000313" key="2">
    <source>
        <dbReference type="EMBL" id="MEJ8567214.1"/>
    </source>
</evidence>
<dbReference type="EMBL" id="JAZHOG010000003">
    <property type="protein sequence ID" value="MEJ8567214.1"/>
    <property type="molecule type" value="Genomic_DNA"/>
</dbReference>
<gene>
    <name evidence="2" type="ORF">V3330_06205</name>
</gene>
<organism evidence="2 3">
    <name type="scientific">Elongatibacter sediminis</name>
    <dbReference type="NCBI Taxonomy" id="3119006"/>
    <lineage>
        <taxon>Bacteria</taxon>
        <taxon>Pseudomonadati</taxon>
        <taxon>Pseudomonadota</taxon>
        <taxon>Gammaproteobacteria</taxon>
        <taxon>Chromatiales</taxon>
        <taxon>Wenzhouxiangellaceae</taxon>
        <taxon>Elongatibacter</taxon>
    </lineage>
</organism>
<dbReference type="Proteomes" id="UP001359886">
    <property type="component" value="Unassembled WGS sequence"/>
</dbReference>
<keyword evidence="1" id="KW-0732">Signal</keyword>
<dbReference type="AlphaFoldDB" id="A0AAW9RE57"/>
<feature type="chain" id="PRO_5043858191" description="DOMON domain-containing protein" evidence="1">
    <location>
        <begin position="45"/>
        <end position="386"/>
    </location>
</feature>
<accession>A0AAW9RE57</accession>
<name>A0AAW9RE57_9GAMM</name>
<comment type="caution">
    <text evidence="2">The sequence shown here is derived from an EMBL/GenBank/DDBJ whole genome shotgun (WGS) entry which is preliminary data.</text>
</comment>
<evidence type="ECO:0008006" key="4">
    <source>
        <dbReference type="Google" id="ProtNLM"/>
    </source>
</evidence>
<evidence type="ECO:0000256" key="1">
    <source>
        <dbReference type="SAM" id="SignalP"/>
    </source>
</evidence>
<protein>
    <recommendedName>
        <fullName evidence="4">DOMON domain-containing protein</fullName>
    </recommendedName>
</protein>
<reference evidence="2 3" key="1">
    <citation type="submission" date="2024-02" db="EMBL/GenBank/DDBJ databases">
        <title>A novel Wenzhouxiangellaceae bacterium, isolated from coastal sediments.</title>
        <authorList>
            <person name="Du Z.-J."/>
            <person name="Ye Y.-Q."/>
            <person name="Zhang X.-Y."/>
        </authorList>
    </citation>
    <scope>NUCLEOTIDE SEQUENCE [LARGE SCALE GENOMIC DNA]</scope>
    <source>
        <strain evidence="2 3">CH-27</strain>
    </source>
</reference>
<keyword evidence="3" id="KW-1185">Reference proteome</keyword>
<evidence type="ECO:0000313" key="3">
    <source>
        <dbReference type="Proteomes" id="UP001359886"/>
    </source>
</evidence>
<feature type="signal peptide" evidence="1">
    <location>
        <begin position="1"/>
        <end position="44"/>
    </location>
</feature>
<dbReference type="RefSeq" id="WP_354694529.1">
    <property type="nucleotide sequence ID" value="NZ_JAZHOG010000003.1"/>
</dbReference>
<sequence>MLKDPNRNMRNPVKPDKHALHHRAKALLILLALLLTCSFTTAHAQEFSVRGAVSGNWYGPDQSGHGVQIEVIDEHRAVVAWYVYDADGNLLWLFGTGDIDGDSIHVTLEMFSGGAFPPAFDPAMVQTEVWGEMTLTFQDCENGQMSWTPVMAGFSAGSMALVRLTAIDGHACGRDEDFESTVHFSMDAGPGQWTALFADYTVGALIEAEAEWTSLPAPLAHLDGWFMAGTNVSDDLAMFLKTSVGGLQADTEYHVEMDVEYATNVQQGCAGIGGSPGESVYVKLGAADEEPMSLDVSGNLELNIDKGNQASGGANAVVAGNMANRQTDCSGEGEWQLKTATTADTDFTARTDADGRLWLFCGTDSGFEGRSEIYVTAFTARMTPVQ</sequence>